<proteinExistence type="predicted"/>
<comment type="caution">
    <text evidence="2">The sequence shown here is derived from an EMBL/GenBank/DDBJ whole genome shotgun (WGS) entry which is preliminary data.</text>
</comment>
<dbReference type="Proteomes" id="UP000294513">
    <property type="component" value="Unassembled WGS sequence"/>
</dbReference>
<feature type="region of interest" description="Disordered" evidence="1">
    <location>
        <begin position="115"/>
        <end position="137"/>
    </location>
</feature>
<evidence type="ECO:0000313" key="2">
    <source>
        <dbReference type="EMBL" id="TDD68159.1"/>
    </source>
</evidence>
<feature type="compositionally biased region" description="Basic residues" evidence="1">
    <location>
        <begin position="120"/>
        <end position="137"/>
    </location>
</feature>
<evidence type="ECO:0000256" key="1">
    <source>
        <dbReference type="SAM" id="MobiDB-lite"/>
    </source>
</evidence>
<dbReference type="EMBL" id="SMKU01000345">
    <property type="protein sequence ID" value="TDD68159.1"/>
    <property type="molecule type" value="Genomic_DNA"/>
</dbReference>
<sequence>MRSDVMIAYTALIEIRYAGAQTQERDAAKRAIRGALDVPGAEVSAGPGNTLQIRAALDADGPLAAAALLDEAVARALIATGLFEEFDMARRVLHAAPRDVADQLFAWSADFSPPAARPTGGRRRAPYWRRRRRGRGC</sequence>
<keyword evidence="3" id="KW-1185">Reference proteome</keyword>
<name>A0A4R5AB11_9ACTN</name>
<gene>
    <name evidence="2" type="ORF">E1298_38700</name>
</gene>
<evidence type="ECO:0000313" key="3">
    <source>
        <dbReference type="Proteomes" id="UP000294513"/>
    </source>
</evidence>
<dbReference type="RefSeq" id="WP_131902359.1">
    <property type="nucleotide sequence ID" value="NZ_SMKU01000345.1"/>
</dbReference>
<dbReference type="OrthoDB" id="9902413at2"/>
<reference evidence="2 3" key="1">
    <citation type="submission" date="2019-03" db="EMBL/GenBank/DDBJ databases">
        <title>Draft genome sequences of novel Actinobacteria.</title>
        <authorList>
            <person name="Sahin N."/>
            <person name="Ay H."/>
            <person name="Saygin H."/>
        </authorList>
    </citation>
    <scope>NUCLEOTIDE SEQUENCE [LARGE SCALE GENOMIC DNA]</scope>
    <source>
        <strain evidence="2 3">H3C3</strain>
    </source>
</reference>
<organism evidence="2 3">
    <name type="scientific">Actinomadura rubrisoli</name>
    <dbReference type="NCBI Taxonomy" id="2530368"/>
    <lineage>
        <taxon>Bacteria</taxon>
        <taxon>Bacillati</taxon>
        <taxon>Actinomycetota</taxon>
        <taxon>Actinomycetes</taxon>
        <taxon>Streptosporangiales</taxon>
        <taxon>Thermomonosporaceae</taxon>
        <taxon>Actinomadura</taxon>
    </lineage>
</organism>
<dbReference type="AlphaFoldDB" id="A0A4R5AB11"/>
<protein>
    <submittedName>
        <fullName evidence="2">Uncharacterized protein</fullName>
    </submittedName>
</protein>
<accession>A0A4R5AB11</accession>